<dbReference type="EMBL" id="CP036287">
    <property type="protein sequence ID" value="QDU67849.1"/>
    <property type="molecule type" value="Genomic_DNA"/>
</dbReference>
<dbReference type="InterPro" id="IPR005269">
    <property type="entry name" value="LOG"/>
</dbReference>
<comment type="similarity">
    <text evidence="2 3">Belongs to the LOG family.</text>
</comment>
<evidence type="ECO:0000256" key="3">
    <source>
        <dbReference type="RuleBase" id="RU363015"/>
    </source>
</evidence>
<dbReference type="AlphaFoldDB" id="A0A518BLJ7"/>
<dbReference type="EC" id="3.2.2.n1" evidence="3"/>
<reference evidence="4 5" key="1">
    <citation type="submission" date="2019-02" db="EMBL/GenBank/DDBJ databases">
        <title>Deep-cultivation of Planctomycetes and their phenomic and genomic characterization uncovers novel biology.</title>
        <authorList>
            <person name="Wiegand S."/>
            <person name="Jogler M."/>
            <person name="Boedeker C."/>
            <person name="Pinto D."/>
            <person name="Vollmers J."/>
            <person name="Rivas-Marin E."/>
            <person name="Kohn T."/>
            <person name="Peeters S.H."/>
            <person name="Heuer A."/>
            <person name="Rast P."/>
            <person name="Oberbeckmann S."/>
            <person name="Bunk B."/>
            <person name="Jeske O."/>
            <person name="Meyerdierks A."/>
            <person name="Storesund J.E."/>
            <person name="Kallscheuer N."/>
            <person name="Luecker S."/>
            <person name="Lage O.M."/>
            <person name="Pohl T."/>
            <person name="Merkel B.J."/>
            <person name="Hornburger P."/>
            <person name="Mueller R.-W."/>
            <person name="Bruemmer F."/>
            <person name="Labrenz M."/>
            <person name="Spormann A.M."/>
            <person name="Op den Camp H."/>
            <person name="Overmann J."/>
            <person name="Amann R."/>
            <person name="Jetten M.S.M."/>
            <person name="Mascher T."/>
            <person name="Medema M.H."/>
            <person name="Devos D.P."/>
            <person name="Kaster A.-K."/>
            <person name="Ovreas L."/>
            <person name="Rohde M."/>
            <person name="Galperin M.Y."/>
            <person name="Jogler C."/>
        </authorList>
    </citation>
    <scope>NUCLEOTIDE SEQUENCE [LARGE SCALE GENOMIC DNA]</scope>
    <source>
        <strain evidence="4 5">Pla133</strain>
    </source>
</reference>
<keyword evidence="3" id="KW-0203">Cytokinin biosynthesis</keyword>
<proteinExistence type="inferred from homology"/>
<dbReference type="Proteomes" id="UP000316921">
    <property type="component" value="Chromosome"/>
</dbReference>
<dbReference type="PANTHER" id="PTHR31223:SF70">
    <property type="entry name" value="LOG FAMILY PROTEIN YJL055W"/>
    <property type="match status" value="1"/>
</dbReference>
<gene>
    <name evidence="4" type="primary">fas6_2</name>
    <name evidence="4" type="ORF">Pla133_29380</name>
</gene>
<name>A0A518BLJ7_9BACT</name>
<evidence type="ECO:0000256" key="2">
    <source>
        <dbReference type="ARBA" id="ARBA00006763"/>
    </source>
</evidence>
<dbReference type="RefSeq" id="WP_145066373.1">
    <property type="nucleotide sequence ID" value="NZ_CP036287.1"/>
</dbReference>
<dbReference type="GO" id="GO:0005829">
    <property type="term" value="C:cytosol"/>
    <property type="evidence" value="ECO:0007669"/>
    <property type="project" value="TreeGrafter"/>
</dbReference>
<protein>
    <recommendedName>
        <fullName evidence="3">Cytokinin riboside 5'-monophosphate phosphoribohydrolase</fullName>
        <ecNumber evidence="3">3.2.2.n1</ecNumber>
    </recommendedName>
</protein>
<dbReference type="NCBIfam" id="TIGR00730">
    <property type="entry name" value="Rossman fold protein, TIGR00730 family"/>
    <property type="match status" value="1"/>
</dbReference>
<dbReference type="Pfam" id="PF03641">
    <property type="entry name" value="Lysine_decarbox"/>
    <property type="match status" value="1"/>
</dbReference>
<keyword evidence="5" id="KW-1185">Reference proteome</keyword>
<dbReference type="SUPFAM" id="SSF102405">
    <property type="entry name" value="MCP/YpsA-like"/>
    <property type="match status" value="1"/>
</dbReference>
<dbReference type="KEGG" id="pbap:Pla133_29380"/>
<evidence type="ECO:0000313" key="5">
    <source>
        <dbReference type="Proteomes" id="UP000316921"/>
    </source>
</evidence>
<comment type="catalytic activity">
    <reaction evidence="1">
        <text>AMP + H2O = D-ribose 5-phosphate + adenine</text>
        <dbReference type="Rhea" id="RHEA:20129"/>
        <dbReference type="ChEBI" id="CHEBI:15377"/>
        <dbReference type="ChEBI" id="CHEBI:16708"/>
        <dbReference type="ChEBI" id="CHEBI:78346"/>
        <dbReference type="ChEBI" id="CHEBI:456215"/>
        <dbReference type="EC" id="3.2.2.4"/>
    </reaction>
</comment>
<accession>A0A518BLJ7</accession>
<evidence type="ECO:0000313" key="4">
    <source>
        <dbReference type="EMBL" id="QDU67849.1"/>
    </source>
</evidence>
<sequence>MSPTTAADRPLLICVYCASSESSDERYRQAAHELGGRLALAGHRIVYGGGARGSMGALANGALAASGQVTGIIPSFMVELEWAHPGLAELRQVENMRERKHLMLHESDAVVALPGGCGTFEELFEAMTLKRLGLYAGPIVIVNTLGYYDRLIGFLEQSVEEHFMRTEHLGLWTVVDEPGQVLDAIRDAPRWDEAARGFAQS</sequence>
<dbReference type="GO" id="GO:0008714">
    <property type="term" value="F:AMP nucleosidase activity"/>
    <property type="evidence" value="ECO:0007669"/>
    <property type="project" value="UniProtKB-EC"/>
</dbReference>
<evidence type="ECO:0000256" key="1">
    <source>
        <dbReference type="ARBA" id="ARBA00000274"/>
    </source>
</evidence>
<keyword evidence="3" id="KW-0378">Hydrolase</keyword>
<dbReference type="GO" id="GO:0009691">
    <property type="term" value="P:cytokinin biosynthetic process"/>
    <property type="evidence" value="ECO:0007669"/>
    <property type="project" value="UniProtKB-UniRule"/>
</dbReference>
<dbReference type="InterPro" id="IPR031100">
    <property type="entry name" value="LOG_fam"/>
</dbReference>
<organism evidence="4 5">
    <name type="scientific">Engelhardtia mirabilis</name>
    <dbReference type="NCBI Taxonomy" id="2528011"/>
    <lineage>
        <taxon>Bacteria</taxon>
        <taxon>Pseudomonadati</taxon>
        <taxon>Planctomycetota</taxon>
        <taxon>Planctomycetia</taxon>
        <taxon>Planctomycetia incertae sedis</taxon>
        <taxon>Engelhardtia</taxon>
    </lineage>
</organism>
<dbReference type="PANTHER" id="PTHR31223">
    <property type="entry name" value="LOG FAMILY PROTEIN YJL055W"/>
    <property type="match status" value="1"/>
</dbReference>
<dbReference type="Gene3D" id="3.40.50.450">
    <property type="match status" value="1"/>
</dbReference>